<keyword evidence="2 7" id="KW-0812">Transmembrane</keyword>
<sequence length="367" mass="42175">MKFSRDKKIIVLFLILFHLFLFAGLYYEGLEPVSKNKSLPAKLIEIEKGESLYQIAQKLKKEGIIKNSLVFAIEAIRKGVYKEFKAGEYALYPWQSLDEIFEILKKGKVYLHKVTIFEGATLWEIAEILEKNNITSSKKFLSLATDEKYVKSLGLPGPSLEGYLYPETYFFAKDSSPELVIKKMTDKFWEVWRELEPLAIKSGLSLKEVITLASIVEKEAFYEKEKPIIAAVYLNRLKKGMPLQADPTINYALKRFRRLTYKDYYQVKSPYNTYLHNNLPPTPIGNPSKSSILAVLKPAKVKYLYFVANGDGSHIFSRTYQEHLAAISKIRNKENSLKETKANDSNSSGEVSFKNIEATFHIKEKYL</sequence>
<accession>A0A2N7PI68</accession>
<feature type="site" description="Important for catalytic activity" evidence="7">
    <location>
        <position position="219"/>
    </location>
</feature>
<evidence type="ECO:0000256" key="3">
    <source>
        <dbReference type="ARBA" id="ARBA00022989"/>
    </source>
</evidence>
<evidence type="ECO:0000256" key="2">
    <source>
        <dbReference type="ARBA" id="ARBA00022692"/>
    </source>
</evidence>
<proteinExistence type="inferred from homology"/>
<evidence type="ECO:0000256" key="1">
    <source>
        <dbReference type="ARBA" id="ARBA00022475"/>
    </source>
</evidence>
<dbReference type="Proteomes" id="UP000235731">
    <property type="component" value="Unassembled WGS sequence"/>
</dbReference>
<keyword evidence="4 7" id="KW-0472">Membrane</keyword>
<comment type="catalytic activity">
    <reaction evidence="7">
        <text>a peptidoglycan chain = a peptidoglycan chain with N-acetyl-1,6-anhydromuramyl-[peptide] at the reducing end + a peptidoglycan chain with N-acetylglucosamine at the non-reducing end.</text>
        <dbReference type="EC" id="4.2.2.29"/>
    </reaction>
</comment>
<dbReference type="EMBL" id="PNIE01000093">
    <property type="protein sequence ID" value="PMP61109.1"/>
    <property type="molecule type" value="Genomic_DNA"/>
</dbReference>
<evidence type="ECO:0000256" key="4">
    <source>
        <dbReference type="ARBA" id="ARBA00023136"/>
    </source>
</evidence>
<dbReference type="Gene3D" id="3.30.160.60">
    <property type="entry name" value="Classic Zinc Finger"/>
    <property type="match status" value="1"/>
</dbReference>
<dbReference type="NCBIfam" id="TIGR00247">
    <property type="entry name" value="endolytic transglycosylase MltG"/>
    <property type="match status" value="1"/>
</dbReference>
<dbReference type="PANTHER" id="PTHR30518:SF2">
    <property type="entry name" value="ENDOLYTIC MUREIN TRANSGLYCOSYLASE"/>
    <property type="match status" value="1"/>
</dbReference>
<dbReference type="EC" id="4.2.2.29" evidence="7"/>
<dbReference type="GO" id="GO:0008932">
    <property type="term" value="F:lytic endotransglycosylase activity"/>
    <property type="evidence" value="ECO:0007669"/>
    <property type="project" value="UniProtKB-UniRule"/>
</dbReference>
<dbReference type="PANTHER" id="PTHR30518">
    <property type="entry name" value="ENDOLYTIC MUREIN TRANSGLYCOSYLASE"/>
    <property type="match status" value="1"/>
</dbReference>
<organism evidence="8 9">
    <name type="scientific">Caldimicrobium thiodismutans</name>
    <dbReference type="NCBI Taxonomy" id="1653476"/>
    <lineage>
        <taxon>Bacteria</taxon>
        <taxon>Pseudomonadati</taxon>
        <taxon>Thermodesulfobacteriota</taxon>
        <taxon>Thermodesulfobacteria</taxon>
        <taxon>Thermodesulfobacteriales</taxon>
        <taxon>Thermodesulfobacteriaceae</taxon>
        <taxon>Caldimicrobium</taxon>
    </lineage>
</organism>
<keyword evidence="3 7" id="KW-1133">Transmembrane helix</keyword>
<dbReference type="AlphaFoldDB" id="A0A2N7PI68"/>
<comment type="function">
    <text evidence="7">Functions as a peptidoglycan terminase that cleaves nascent peptidoglycan strands endolytically to terminate their elongation.</text>
</comment>
<comment type="subcellular location">
    <subcellularLocation>
        <location evidence="7">Cell membrane</location>
        <topology evidence="7">Single-pass membrane protein</topology>
    </subcellularLocation>
</comment>
<feature type="transmembrane region" description="Helical" evidence="7">
    <location>
        <begin position="9"/>
        <end position="27"/>
    </location>
</feature>
<reference evidence="8 9" key="1">
    <citation type="submission" date="2018-01" db="EMBL/GenBank/DDBJ databases">
        <title>Metagenomic assembled genomes from two thermal pools in the Uzon Caldera, Kamchatka, Russia.</title>
        <authorList>
            <person name="Wilkins L."/>
            <person name="Ettinger C."/>
        </authorList>
    </citation>
    <scope>NUCLEOTIDE SEQUENCE [LARGE SCALE GENOMIC DNA]</scope>
    <source>
        <strain evidence="8">ZAV-15</strain>
    </source>
</reference>
<dbReference type="InterPro" id="IPR003770">
    <property type="entry name" value="MLTG-like"/>
</dbReference>
<evidence type="ECO:0000256" key="7">
    <source>
        <dbReference type="HAMAP-Rule" id="MF_02065"/>
    </source>
</evidence>
<name>A0A2N7PI68_9BACT</name>
<keyword evidence="1 7" id="KW-1003">Cell membrane</keyword>
<dbReference type="Pfam" id="PF02618">
    <property type="entry name" value="YceG"/>
    <property type="match status" value="1"/>
</dbReference>
<dbReference type="Gene3D" id="3.30.1490.480">
    <property type="entry name" value="Endolytic murein transglycosylase"/>
    <property type="match status" value="2"/>
</dbReference>
<dbReference type="GO" id="GO:0009252">
    <property type="term" value="P:peptidoglycan biosynthetic process"/>
    <property type="evidence" value="ECO:0007669"/>
    <property type="project" value="UniProtKB-UniRule"/>
</dbReference>
<comment type="similarity">
    <text evidence="7">Belongs to the transglycosylase MltG family.</text>
</comment>
<dbReference type="GO" id="GO:0071555">
    <property type="term" value="P:cell wall organization"/>
    <property type="evidence" value="ECO:0007669"/>
    <property type="project" value="UniProtKB-KW"/>
</dbReference>
<keyword evidence="6 7" id="KW-0961">Cell wall biogenesis/degradation</keyword>
<evidence type="ECO:0000313" key="8">
    <source>
        <dbReference type="EMBL" id="PMP61109.1"/>
    </source>
</evidence>
<keyword evidence="5 7" id="KW-0456">Lyase</keyword>
<dbReference type="HAMAP" id="MF_02065">
    <property type="entry name" value="MltG"/>
    <property type="match status" value="1"/>
</dbReference>
<evidence type="ECO:0000256" key="6">
    <source>
        <dbReference type="ARBA" id="ARBA00023316"/>
    </source>
</evidence>
<evidence type="ECO:0000313" key="9">
    <source>
        <dbReference type="Proteomes" id="UP000235731"/>
    </source>
</evidence>
<dbReference type="GO" id="GO:0005886">
    <property type="term" value="C:plasma membrane"/>
    <property type="evidence" value="ECO:0007669"/>
    <property type="project" value="UniProtKB-SubCell"/>
</dbReference>
<evidence type="ECO:0000256" key="5">
    <source>
        <dbReference type="ARBA" id="ARBA00023239"/>
    </source>
</evidence>
<gene>
    <name evidence="7" type="primary">mltG</name>
    <name evidence="8" type="ORF">C0197_06195</name>
</gene>
<protein>
    <recommendedName>
        <fullName evidence="7">Endolytic murein transglycosylase</fullName>
        <ecNumber evidence="7">4.2.2.29</ecNumber>
    </recommendedName>
    <alternativeName>
        <fullName evidence="7">Peptidoglycan lytic transglycosylase</fullName>
    </alternativeName>
    <alternativeName>
        <fullName evidence="7">Peptidoglycan polymerization terminase</fullName>
    </alternativeName>
</protein>
<dbReference type="CDD" id="cd08010">
    <property type="entry name" value="MltG_like"/>
    <property type="match status" value="1"/>
</dbReference>
<comment type="caution">
    <text evidence="8">The sequence shown here is derived from an EMBL/GenBank/DDBJ whole genome shotgun (WGS) entry which is preliminary data.</text>
</comment>